<reference evidence="8" key="1">
    <citation type="submission" date="2015-01" db="EMBL/GenBank/DDBJ databases">
        <authorList>
            <person name="Manzoor Shahid"/>
            <person name="Zubair Saima"/>
        </authorList>
    </citation>
    <scope>NUCLEOTIDE SEQUENCE [LARGE SCALE GENOMIC DNA]</scope>
    <source>
        <strain evidence="8">V1</strain>
    </source>
</reference>
<dbReference type="NCBIfam" id="NF001862">
    <property type="entry name" value="PRK00601.1"/>
    <property type="match status" value="1"/>
</dbReference>
<dbReference type="GO" id="GO:0000287">
    <property type="term" value="F:magnesium ion binding"/>
    <property type="evidence" value="ECO:0007669"/>
    <property type="project" value="UniProtKB-UniRule"/>
</dbReference>
<dbReference type="GO" id="GO:0006226">
    <property type="term" value="P:dUMP biosynthetic process"/>
    <property type="evidence" value="ECO:0007669"/>
    <property type="project" value="UniProtKB-UniRule"/>
</dbReference>
<dbReference type="InterPro" id="IPR036157">
    <property type="entry name" value="dUTPase-like_sf"/>
</dbReference>
<keyword evidence="2 5" id="KW-0378">Hydrolase</keyword>
<dbReference type="SUPFAM" id="SSF51283">
    <property type="entry name" value="dUTPase-like"/>
    <property type="match status" value="1"/>
</dbReference>
<feature type="binding site" evidence="5">
    <location>
        <begin position="83"/>
        <end position="85"/>
    </location>
    <ligand>
        <name>substrate</name>
    </ligand>
</feature>
<feature type="domain" description="dUTPase-like" evidence="6">
    <location>
        <begin position="12"/>
        <end position="145"/>
    </location>
</feature>
<dbReference type="NCBIfam" id="TIGR00576">
    <property type="entry name" value="dut"/>
    <property type="match status" value="1"/>
</dbReference>
<evidence type="ECO:0000313" key="7">
    <source>
        <dbReference type="EMBL" id="CEM62851.1"/>
    </source>
</evidence>
<protein>
    <recommendedName>
        <fullName evidence="5">Deoxyuridine 5'-triphosphate nucleotidohydrolase</fullName>
        <shortName evidence="5">dUTPase</shortName>
        <ecNumber evidence="5">3.6.1.23</ecNumber>
    </recommendedName>
    <alternativeName>
        <fullName evidence="5">dUTP pyrophosphatase</fullName>
    </alternativeName>
</protein>
<dbReference type="EMBL" id="CDNC01000045">
    <property type="protein sequence ID" value="CEM62851.1"/>
    <property type="molecule type" value="Genomic_DNA"/>
</dbReference>
<comment type="cofactor">
    <cofactor evidence="5">
        <name>Mg(2+)</name>
        <dbReference type="ChEBI" id="CHEBI:18420"/>
    </cofactor>
</comment>
<evidence type="ECO:0000256" key="3">
    <source>
        <dbReference type="ARBA" id="ARBA00023080"/>
    </source>
</evidence>
<dbReference type="GO" id="GO:0004170">
    <property type="term" value="F:dUTP diphosphatase activity"/>
    <property type="evidence" value="ECO:0007669"/>
    <property type="project" value="UniProtKB-UniRule"/>
</dbReference>
<comment type="pathway">
    <text evidence="5">Pyrimidine metabolism; dUMP biosynthesis; dUMP from dCTP (dUTP route): step 2/2.</text>
</comment>
<comment type="caution">
    <text evidence="5">Lacks conserved residue(s) required for the propagation of feature annotation.</text>
</comment>
<dbReference type="InterPro" id="IPR033704">
    <property type="entry name" value="dUTPase_trimeric"/>
</dbReference>
<dbReference type="AlphaFoldDB" id="A0A0B7H1L3"/>
<gene>
    <name evidence="5 7" type="primary">dut</name>
    <name evidence="7" type="ORF">TPHV1_50111</name>
</gene>
<evidence type="ECO:0000259" key="6">
    <source>
        <dbReference type="Pfam" id="PF00692"/>
    </source>
</evidence>
<dbReference type="PANTHER" id="PTHR11241:SF0">
    <property type="entry name" value="DEOXYURIDINE 5'-TRIPHOSPHATE NUCLEOTIDOHYDROLASE"/>
    <property type="match status" value="1"/>
</dbReference>
<dbReference type="PANTHER" id="PTHR11241">
    <property type="entry name" value="DEOXYURIDINE 5'-TRIPHOSPHATE NUCLEOTIDOHYDROLASE"/>
    <property type="match status" value="1"/>
</dbReference>
<dbReference type="Gene3D" id="2.70.40.10">
    <property type="match status" value="1"/>
</dbReference>
<keyword evidence="3 5" id="KW-0546">Nucleotide metabolism</keyword>
<evidence type="ECO:0000256" key="2">
    <source>
        <dbReference type="ARBA" id="ARBA00022801"/>
    </source>
</evidence>
<evidence type="ECO:0000256" key="5">
    <source>
        <dbReference type="HAMAP-Rule" id="MF_00116"/>
    </source>
</evidence>
<evidence type="ECO:0000256" key="4">
    <source>
        <dbReference type="ARBA" id="ARBA00047686"/>
    </source>
</evidence>
<organism evidence="7 8">
    <name type="scientific">Treponema phagedenis</name>
    <dbReference type="NCBI Taxonomy" id="162"/>
    <lineage>
        <taxon>Bacteria</taxon>
        <taxon>Pseudomonadati</taxon>
        <taxon>Spirochaetota</taxon>
        <taxon>Spirochaetia</taxon>
        <taxon>Spirochaetales</taxon>
        <taxon>Treponemataceae</taxon>
        <taxon>Treponema</taxon>
    </lineage>
</organism>
<feature type="binding site" evidence="5">
    <location>
        <position position="79"/>
    </location>
    <ligand>
        <name>substrate</name>
    </ligand>
</feature>
<keyword evidence="8" id="KW-1185">Reference proteome</keyword>
<dbReference type="InterPro" id="IPR008181">
    <property type="entry name" value="dUTPase"/>
</dbReference>
<comment type="similarity">
    <text evidence="1 5">Belongs to the dUTPase family.</text>
</comment>
<dbReference type="Proteomes" id="UP000042527">
    <property type="component" value="Unassembled WGS sequence"/>
</dbReference>
<comment type="catalytic activity">
    <reaction evidence="4 5">
        <text>dUTP + H2O = dUMP + diphosphate + H(+)</text>
        <dbReference type="Rhea" id="RHEA:10248"/>
        <dbReference type="ChEBI" id="CHEBI:15377"/>
        <dbReference type="ChEBI" id="CHEBI:15378"/>
        <dbReference type="ChEBI" id="CHEBI:33019"/>
        <dbReference type="ChEBI" id="CHEBI:61555"/>
        <dbReference type="ChEBI" id="CHEBI:246422"/>
        <dbReference type="EC" id="3.6.1.23"/>
    </reaction>
</comment>
<dbReference type="Pfam" id="PF00692">
    <property type="entry name" value="dUTPase"/>
    <property type="match status" value="1"/>
</dbReference>
<name>A0A0B7H1L3_TREPH</name>
<evidence type="ECO:0000256" key="1">
    <source>
        <dbReference type="ARBA" id="ARBA00006581"/>
    </source>
</evidence>
<dbReference type="UniPathway" id="UPA00610">
    <property type="reaction ID" value="UER00666"/>
</dbReference>
<comment type="function">
    <text evidence="5">This enzyme is involved in nucleotide metabolism: it produces dUMP, the immediate precursor of thymidine nucleotides and it decreases the intracellular concentration of dUTP so that uracil cannot be incorporated into DNA.</text>
</comment>
<feature type="binding site" evidence="5">
    <location>
        <begin position="66"/>
        <end position="68"/>
    </location>
    <ligand>
        <name>substrate</name>
    </ligand>
</feature>
<dbReference type="HAMAP" id="MF_00116">
    <property type="entry name" value="dUTPase_bact"/>
    <property type="match status" value="1"/>
</dbReference>
<accession>A0A0B7H1L3</accession>
<evidence type="ECO:0000313" key="8">
    <source>
        <dbReference type="Proteomes" id="UP000042527"/>
    </source>
</evidence>
<keyword evidence="5" id="KW-0479">Metal-binding</keyword>
<dbReference type="CDD" id="cd07557">
    <property type="entry name" value="trimeric_dUTPase"/>
    <property type="match status" value="1"/>
</dbReference>
<proteinExistence type="inferred from homology"/>
<dbReference type="GO" id="GO:0046081">
    <property type="term" value="P:dUTP catabolic process"/>
    <property type="evidence" value="ECO:0007669"/>
    <property type="project" value="InterPro"/>
</dbReference>
<dbReference type="EC" id="3.6.1.23" evidence="5"/>
<keyword evidence="5" id="KW-0460">Magnesium</keyword>
<sequence>MMQTVFCTLKEDASLPVYQTAGAAGADIRAYLPDGNIVLQPMERKLIPTGLAVELPANTELQIRPRSGLAFKNSVTVLNTPGTVDSDFRGELCVLLINLGEEPFTVTHGDRIAQAVISPVIQAEFKQVDELSRTNRGANGYGSTGIA</sequence>
<dbReference type="InterPro" id="IPR029054">
    <property type="entry name" value="dUTPase-like"/>
</dbReference>